<protein>
    <submittedName>
        <fullName evidence="7">Eukaryotic rRNA processing</fullName>
    </submittedName>
</protein>
<name>A0A9P4NQT9_9PEZI</name>
<proteinExistence type="inferred from homology"/>
<evidence type="ECO:0000256" key="6">
    <source>
        <dbReference type="SAM" id="MobiDB-lite"/>
    </source>
</evidence>
<evidence type="ECO:0000256" key="3">
    <source>
        <dbReference type="ARBA" id="ARBA00022517"/>
    </source>
</evidence>
<feature type="region of interest" description="Disordered" evidence="6">
    <location>
        <begin position="17"/>
        <end position="114"/>
    </location>
</feature>
<feature type="compositionally biased region" description="Basic and acidic residues" evidence="6">
    <location>
        <begin position="359"/>
        <end position="369"/>
    </location>
</feature>
<dbReference type="GO" id="GO:0030687">
    <property type="term" value="C:preribosome, large subunit precursor"/>
    <property type="evidence" value="ECO:0007669"/>
    <property type="project" value="TreeGrafter"/>
</dbReference>
<keyword evidence="4" id="KW-0175">Coiled coil</keyword>
<dbReference type="Pfam" id="PF05890">
    <property type="entry name" value="Ebp2"/>
    <property type="match status" value="1"/>
</dbReference>
<gene>
    <name evidence="7" type="ORF">EJ08DRAFT_590395</name>
</gene>
<dbReference type="AlphaFoldDB" id="A0A9P4NQT9"/>
<keyword evidence="8" id="KW-1185">Reference proteome</keyword>
<evidence type="ECO:0000256" key="5">
    <source>
        <dbReference type="ARBA" id="ARBA00023242"/>
    </source>
</evidence>
<evidence type="ECO:0000256" key="4">
    <source>
        <dbReference type="ARBA" id="ARBA00023054"/>
    </source>
</evidence>
<comment type="similarity">
    <text evidence="2">Belongs to the EBP2 family.</text>
</comment>
<feature type="region of interest" description="Disordered" evidence="6">
    <location>
        <begin position="294"/>
        <end position="369"/>
    </location>
</feature>
<evidence type="ECO:0000256" key="1">
    <source>
        <dbReference type="ARBA" id="ARBA00004604"/>
    </source>
</evidence>
<accession>A0A9P4NQT9</accession>
<dbReference type="GO" id="GO:0006364">
    <property type="term" value="P:rRNA processing"/>
    <property type="evidence" value="ECO:0007669"/>
    <property type="project" value="TreeGrafter"/>
</dbReference>
<feature type="compositionally biased region" description="Acidic residues" evidence="6">
    <location>
        <begin position="87"/>
        <end position="108"/>
    </location>
</feature>
<dbReference type="GO" id="GO:0005730">
    <property type="term" value="C:nucleolus"/>
    <property type="evidence" value="ECO:0007669"/>
    <property type="project" value="UniProtKB-SubCell"/>
</dbReference>
<organism evidence="7 8">
    <name type="scientific">Tothia fuscella</name>
    <dbReference type="NCBI Taxonomy" id="1048955"/>
    <lineage>
        <taxon>Eukaryota</taxon>
        <taxon>Fungi</taxon>
        <taxon>Dikarya</taxon>
        <taxon>Ascomycota</taxon>
        <taxon>Pezizomycotina</taxon>
        <taxon>Dothideomycetes</taxon>
        <taxon>Pleosporomycetidae</taxon>
        <taxon>Venturiales</taxon>
        <taxon>Cylindrosympodiaceae</taxon>
        <taxon>Tothia</taxon>
    </lineage>
</organism>
<keyword evidence="5" id="KW-0539">Nucleus</keyword>
<comment type="caution">
    <text evidence="7">The sequence shown here is derived from an EMBL/GenBank/DDBJ whole genome shotgun (WGS) entry which is preliminary data.</text>
</comment>
<feature type="compositionally biased region" description="Acidic residues" evidence="6">
    <location>
        <begin position="41"/>
        <end position="68"/>
    </location>
</feature>
<dbReference type="EMBL" id="MU007044">
    <property type="protein sequence ID" value="KAF2429768.1"/>
    <property type="molecule type" value="Genomic_DNA"/>
</dbReference>
<evidence type="ECO:0000256" key="2">
    <source>
        <dbReference type="ARBA" id="ARBA00007336"/>
    </source>
</evidence>
<evidence type="ECO:0000313" key="8">
    <source>
        <dbReference type="Proteomes" id="UP000800235"/>
    </source>
</evidence>
<reference evidence="7" key="1">
    <citation type="journal article" date="2020" name="Stud. Mycol.">
        <title>101 Dothideomycetes genomes: a test case for predicting lifestyles and emergence of pathogens.</title>
        <authorList>
            <person name="Haridas S."/>
            <person name="Albert R."/>
            <person name="Binder M."/>
            <person name="Bloem J."/>
            <person name="Labutti K."/>
            <person name="Salamov A."/>
            <person name="Andreopoulos B."/>
            <person name="Baker S."/>
            <person name="Barry K."/>
            <person name="Bills G."/>
            <person name="Bluhm B."/>
            <person name="Cannon C."/>
            <person name="Castanera R."/>
            <person name="Culley D."/>
            <person name="Daum C."/>
            <person name="Ezra D."/>
            <person name="Gonzalez J."/>
            <person name="Henrissat B."/>
            <person name="Kuo A."/>
            <person name="Liang C."/>
            <person name="Lipzen A."/>
            <person name="Lutzoni F."/>
            <person name="Magnuson J."/>
            <person name="Mondo S."/>
            <person name="Nolan M."/>
            <person name="Ohm R."/>
            <person name="Pangilinan J."/>
            <person name="Park H.-J."/>
            <person name="Ramirez L."/>
            <person name="Alfaro M."/>
            <person name="Sun H."/>
            <person name="Tritt A."/>
            <person name="Yoshinaga Y."/>
            <person name="Zwiers L.-H."/>
            <person name="Turgeon B."/>
            <person name="Goodwin S."/>
            <person name="Spatafora J."/>
            <person name="Crous P."/>
            <person name="Grigoriev I."/>
        </authorList>
    </citation>
    <scope>NUCLEOTIDE SEQUENCE</scope>
    <source>
        <strain evidence="7">CBS 130266</strain>
    </source>
</reference>
<dbReference type="GO" id="GO:0034399">
    <property type="term" value="C:nuclear periphery"/>
    <property type="evidence" value="ECO:0007669"/>
    <property type="project" value="TreeGrafter"/>
</dbReference>
<dbReference type="Proteomes" id="UP000800235">
    <property type="component" value="Unassembled WGS sequence"/>
</dbReference>
<evidence type="ECO:0000313" key="7">
    <source>
        <dbReference type="EMBL" id="KAF2429768.1"/>
    </source>
</evidence>
<dbReference type="PANTHER" id="PTHR13028:SF0">
    <property type="entry name" value="RRNA-PROCESSING PROTEIN EBP2-RELATED"/>
    <property type="match status" value="1"/>
</dbReference>
<feature type="compositionally biased region" description="Basic residues" evidence="6">
    <location>
        <begin position="24"/>
        <end position="36"/>
    </location>
</feature>
<comment type="subcellular location">
    <subcellularLocation>
        <location evidence="1">Nucleus</location>
        <location evidence="1">Nucleolus</location>
    </subcellularLocation>
</comment>
<dbReference type="InterPro" id="IPR008610">
    <property type="entry name" value="Ebp2"/>
</dbReference>
<dbReference type="GO" id="GO:0042273">
    <property type="term" value="P:ribosomal large subunit biogenesis"/>
    <property type="evidence" value="ECO:0007669"/>
    <property type="project" value="TreeGrafter"/>
</dbReference>
<sequence>MAKAKLKQALAQFKGVDQKLERQKRLKKQAEKKKRSKAVDEEVELEEAEDGEDDEEDGGVELDLEAINDSDSSSNNEELTNGAGEDSKDDADGVDGVDGEDEEEEDIPFSDIASIASEDKGDIVPYQRLTINNITALQAAHKRIALPYSKLTFSQHQTITTAEPVTIEDVDDDLNRELAFYAQSLSAVKAARGLLKAEGVSFARPADYFAEMVKSDEHMGRVKAKLVDTAASKKASSEARRQRDLKKFGKQVQVAKLQERDKAKRETLDKINLLKRKNEPDLFDVELEDTATTVKKDRNAKRTSRGGANGAPNKRRKKDEKFGFGGKKRFAKSGDANSSADMKDYSVAKMKGRRGKARPGKDRRAAGRD</sequence>
<dbReference type="PANTHER" id="PTHR13028">
    <property type="entry name" value="RRNA PROCESSING PROTEIN EBNA1-BINDING PROTEIN-RELATED"/>
    <property type="match status" value="1"/>
</dbReference>
<dbReference type="OrthoDB" id="443772at2759"/>
<keyword evidence="3" id="KW-0690">Ribosome biogenesis</keyword>